<evidence type="ECO:0000313" key="1">
    <source>
        <dbReference type="EMBL" id="GAA0455945.1"/>
    </source>
</evidence>
<keyword evidence="2" id="KW-1185">Reference proteome</keyword>
<sequence>MGTHRGPAETFPLAGFIRDHPARLYSVATAALTLVAMYVPDIPQEAILALVAAMLGVGEVTQRVENAKTAKALQRDT</sequence>
<organism evidence="1 2">
    <name type="scientific">Streptomyces stramineus</name>
    <dbReference type="NCBI Taxonomy" id="173861"/>
    <lineage>
        <taxon>Bacteria</taxon>
        <taxon>Bacillati</taxon>
        <taxon>Actinomycetota</taxon>
        <taxon>Actinomycetes</taxon>
        <taxon>Kitasatosporales</taxon>
        <taxon>Streptomycetaceae</taxon>
        <taxon>Streptomyces</taxon>
    </lineage>
</organism>
<gene>
    <name evidence="1" type="ORF">GCM10009544_18340</name>
</gene>
<dbReference type="Proteomes" id="UP001499895">
    <property type="component" value="Unassembled WGS sequence"/>
</dbReference>
<proteinExistence type="predicted"/>
<evidence type="ECO:0000313" key="2">
    <source>
        <dbReference type="Proteomes" id="UP001499895"/>
    </source>
</evidence>
<name>A0ABP3JK28_9ACTN</name>
<reference evidence="2" key="1">
    <citation type="journal article" date="2019" name="Int. J. Syst. Evol. Microbiol.">
        <title>The Global Catalogue of Microorganisms (GCM) 10K type strain sequencing project: providing services to taxonomists for standard genome sequencing and annotation.</title>
        <authorList>
            <consortium name="The Broad Institute Genomics Platform"/>
            <consortium name="The Broad Institute Genome Sequencing Center for Infectious Disease"/>
            <person name="Wu L."/>
            <person name="Ma J."/>
        </authorList>
    </citation>
    <scope>NUCLEOTIDE SEQUENCE [LARGE SCALE GENOMIC DNA]</scope>
    <source>
        <strain evidence="2">JCM 10649</strain>
    </source>
</reference>
<accession>A0ABP3JK28</accession>
<protein>
    <recommendedName>
        <fullName evidence="3">Holin</fullName>
    </recommendedName>
</protein>
<dbReference type="RefSeq" id="WP_344088515.1">
    <property type="nucleotide sequence ID" value="NZ_BAAAHB010000013.1"/>
</dbReference>
<evidence type="ECO:0008006" key="3">
    <source>
        <dbReference type="Google" id="ProtNLM"/>
    </source>
</evidence>
<comment type="caution">
    <text evidence="1">The sequence shown here is derived from an EMBL/GenBank/DDBJ whole genome shotgun (WGS) entry which is preliminary data.</text>
</comment>
<dbReference type="EMBL" id="BAAAHB010000013">
    <property type="protein sequence ID" value="GAA0455945.1"/>
    <property type="molecule type" value="Genomic_DNA"/>
</dbReference>